<accession>A0ABD5YXQ3</accession>
<dbReference type="GeneID" id="76202267"/>
<dbReference type="AlphaFoldDB" id="A0ABD5YXQ3"/>
<gene>
    <name evidence="1" type="ORF">ACFQL7_24035</name>
</gene>
<dbReference type="EMBL" id="JBHTAX010000005">
    <property type="protein sequence ID" value="MFC7192578.1"/>
    <property type="molecule type" value="Genomic_DNA"/>
</dbReference>
<keyword evidence="2" id="KW-1185">Reference proteome</keyword>
<protein>
    <submittedName>
        <fullName evidence="1">Uncharacterized protein</fullName>
    </submittedName>
</protein>
<reference evidence="1 2" key="1">
    <citation type="journal article" date="2019" name="Int. J. Syst. Evol. Microbiol.">
        <title>The Global Catalogue of Microorganisms (GCM) 10K type strain sequencing project: providing services to taxonomists for standard genome sequencing and annotation.</title>
        <authorList>
            <consortium name="The Broad Institute Genomics Platform"/>
            <consortium name="The Broad Institute Genome Sequencing Center for Infectious Disease"/>
            <person name="Wu L."/>
            <person name="Ma J."/>
        </authorList>
    </citation>
    <scope>NUCLEOTIDE SEQUENCE [LARGE SCALE GENOMIC DNA]</scope>
    <source>
        <strain evidence="1 2">RDMS1</strain>
    </source>
</reference>
<name>A0ABD5YXQ3_9EURY</name>
<dbReference type="Proteomes" id="UP001596417">
    <property type="component" value="Unassembled WGS sequence"/>
</dbReference>
<dbReference type="RefSeq" id="WP_248910932.1">
    <property type="nucleotide sequence ID" value="NZ_CP109981.1"/>
</dbReference>
<organism evidence="1 2">
    <name type="scientific">Halocatena marina</name>
    <dbReference type="NCBI Taxonomy" id="2934937"/>
    <lineage>
        <taxon>Archaea</taxon>
        <taxon>Methanobacteriati</taxon>
        <taxon>Methanobacteriota</taxon>
        <taxon>Stenosarchaea group</taxon>
        <taxon>Halobacteria</taxon>
        <taxon>Halobacteriales</taxon>
        <taxon>Natronomonadaceae</taxon>
        <taxon>Halocatena</taxon>
    </lineage>
</organism>
<proteinExistence type="predicted"/>
<comment type="caution">
    <text evidence="1">The sequence shown here is derived from an EMBL/GenBank/DDBJ whole genome shotgun (WGS) entry which is preliminary data.</text>
</comment>
<evidence type="ECO:0000313" key="2">
    <source>
        <dbReference type="Proteomes" id="UP001596417"/>
    </source>
</evidence>
<sequence length="107" mass="11830">MTLEVKEVEFDINAKKEKYEDTKRVEFEGHINDDTIFSALTGFDLHYDGGESYTINKVMADTSIDDTRGRSATVEVTADFAYAEGHVSVDDIFTGQVNVIVVAVTTA</sequence>
<evidence type="ECO:0000313" key="1">
    <source>
        <dbReference type="EMBL" id="MFC7192578.1"/>
    </source>
</evidence>